<protein>
    <recommendedName>
        <fullName evidence="5">Carbohydrate-binding domain-containing protein</fullName>
    </recommendedName>
</protein>
<dbReference type="Proteomes" id="UP000198809">
    <property type="component" value="Unassembled WGS sequence"/>
</dbReference>
<feature type="region of interest" description="Disordered" evidence="1">
    <location>
        <begin position="34"/>
        <end position="59"/>
    </location>
</feature>
<feature type="compositionally biased region" description="Low complexity" evidence="1">
    <location>
        <begin position="36"/>
        <end position="59"/>
    </location>
</feature>
<feature type="signal peptide" evidence="2">
    <location>
        <begin position="1"/>
        <end position="22"/>
    </location>
</feature>
<feature type="chain" id="PRO_5039442148" description="Carbohydrate-binding domain-containing protein" evidence="2">
    <location>
        <begin position="23"/>
        <end position="384"/>
    </location>
</feature>
<dbReference type="AlphaFoldDB" id="A0A1H8MNG8"/>
<dbReference type="InterPro" id="IPR025584">
    <property type="entry name" value="Cthe_2159"/>
</dbReference>
<evidence type="ECO:0000313" key="3">
    <source>
        <dbReference type="EMBL" id="SEO18991.1"/>
    </source>
</evidence>
<dbReference type="EMBL" id="FODH01000005">
    <property type="protein sequence ID" value="SEO18991.1"/>
    <property type="molecule type" value="Genomic_DNA"/>
</dbReference>
<name>A0A1H8MNG8_9BACL</name>
<dbReference type="RefSeq" id="WP_036596399.1">
    <property type="nucleotide sequence ID" value="NZ_FODH01000005.1"/>
</dbReference>
<accession>A0A1H8MNG8</accession>
<organism evidence="3 4">
    <name type="scientific">Paenibacillus sophorae</name>
    <dbReference type="NCBI Taxonomy" id="1333845"/>
    <lineage>
        <taxon>Bacteria</taxon>
        <taxon>Bacillati</taxon>
        <taxon>Bacillota</taxon>
        <taxon>Bacilli</taxon>
        <taxon>Bacillales</taxon>
        <taxon>Paenibacillaceae</taxon>
        <taxon>Paenibacillus</taxon>
    </lineage>
</organism>
<dbReference type="Pfam" id="PF14262">
    <property type="entry name" value="Cthe_2159"/>
    <property type="match status" value="1"/>
</dbReference>
<proteinExistence type="predicted"/>
<evidence type="ECO:0000256" key="1">
    <source>
        <dbReference type="SAM" id="MobiDB-lite"/>
    </source>
</evidence>
<dbReference type="PROSITE" id="PS51257">
    <property type="entry name" value="PROKAR_LIPOPROTEIN"/>
    <property type="match status" value="1"/>
</dbReference>
<gene>
    <name evidence="3" type="ORF">SAMN04487895_105326</name>
</gene>
<sequence>MKKSVKAILLSLVLIPAVTSCTLGKTDGDGISFTRSTSPTSSIGAASSTAPAGSANPANAASNGTTIALGDPINVSGTGAAVDDSTVNITAGGNYILSGSLTDGQVNINTKERVNLILSGISITNSSGPALLVTDAKEVTITLTPGTTNSLSDDGSTDENDAALFTNDTLVINGEGALVVTGSNNEGISSDDDIIVNGGSIKVTAPDDGINAHDDITINGGYVNVIADGDGIDSNGTVNINGGTVISQGSAVMGDGGIDAAGSFAITGGTVIASGNSLAAPDSDSTQASLFVKTGSTWDAGTLLHIEQSGSEIVTFAPAQSYRTLFYSSNQLDLGTDYQVFIGGSSSGNATDGLYSGGTYRAAGTTGISITPAITPEGTGRLNP</sequence>
<dbReference type="STRING" id="1333845.SAMN04487895_105326"/>
<evidence type="ECO:0000313" key="4">
    <source>
        <dbReference type="Proteomes" id="UP000198809"/>
    </source>
</evidence>
<evidence type="ECO:0008006" key="5">
    <source>
        <dbReference type="Google" id="ProtNLM"/>
    </source>
</evidence>
<keyword evidence="2" id="KW-0732">Signal</keyword>
<reference evidence="3 4" key="1">
    <citation type="submission" date="2016-10" db="EMBL/GenBank/DDBJ databases">
        <authorList>
            <person name="de Groot N.N."/>
        </authorList>
    </citation>
    <scope>NUCLEOTIDE SEQUENCE [LARGE SCALE GENOMIC DNA]</scope>
    <source>
        <strain evidence="3 4">CGMCC 1.10238</strain>
    </source>
</reference>
<evidence type="ECO:0000256" key="2">
    <source>
        <dbReference type="SAM" id="SignalP"/>
    </source>
</evidence>